<accession>A0A1I3YTW8</accession>
<dbReference type="AlphaFoldDB" id="A0A1I3YTW8"/>
<dbReference type="Gene3D" id="3.20.20.220">
    <property type="match status" value="1"/>
</dbReference>
<name>A0A1I3YTW8_9ACTN</name>
<sequence>MRAQPSVPVRRLLGRPLAALAGAGPRVDDAVRVAGELTASGRAVALEHVPAAGAADPAAELRDLVGRVSAAGLSARCELTVPVERLGVPAAVALAGAAREAGLGVALAGAGELVRPLAARLPGAGVVVPADRPGAEEDCRALAEGPVRLTGGRGAAADLAFVRCLNVLMAGGGRPGIGTTDPRLVAIAGERAAWNERAPDTWEYVMPWRVRTDEQRRLVAGGYGVRVALPSGEGAAAAVLRRLAGRS</sequence>
<evidence type="ECO:0000313" key="2">
    <source>
        <dbReference type="Proteomes" id="UP000199152"/>
    </source>
</evidence>
<dbReference type="RefSeq" id="WP_091319915.1">
    <property type="nucleotide sequence ID" value="NZ_FOSW01000001.1"/>
</dbReference>
<gene>
    <name evidence="1" type="ORF">SAMN04488085_101179</name>
</gene>
<protein>
    <submittedName>
        <fullName evidence="1">Proline dehydrogenase</fullName>
    </submittedName>
</protein>
<dbReference type="STRING" id="504800.SAMN04488085_101179"/>
<keyword evidence="2" id="KW-1185">Reference proteome</keyword>
<evidence type="ECO:0000313" key="1">
    <source>
        <dbReference type="EMBL" id="SFK34691.1"/>
    </source>
</evidence>
<dbReference type="OrthoDB" id="9773461at2"/>
<proteinExistence type="predicted"/>
<reference evidence="1 2" key="1">
    <citation type="submission" date="2016-10" db="EMBL/GenBank/DDBJ databases">
        <authorList>
            <person name="de Groot N.N."/>
        </authorList>
    </citation>
    <scope>NUCLEOTIDE SEQUENCE [LARGE SCALE GENOMIC DNA]</scope>
    <source>
        <strain evidence="1 2">DSM 45317</strain>
    </source>
</reference>
<organism evidence="1 2">
    <name type="scientific">Geodermatophilus ruber</name>
    <dbReference type="NCBI Taxonomy" id="504800"/>
    <lineage>
        <taxon>Bacteria</taxon>
        <taxon>Bacillati</taxon>
        <taxon>Actinomycetota</taxon>
        <taxon>Actinomycetes</taxon>
        <taxon>Geodermatophilales</taxon>
        <taxon>Geodermatophilaceae</taxon>
        <taxon>Geodermatophilus</taxon>
    </lineage>
</organism>
<dbReference type="EMBL" id="FOSW01000001">
    <property type="protein sequence ID" value="SFK34691.1"/>
    <property type="molecule type" value="Genomic_DNA"/>
</dbReference>
<dbReference type="InParanoid" id="A0A1I3YTW8"/>
<dbReference type="Proteomes" id="UP000199152">
    <property type="component" value="Unassembled WGS sequence"/>
</dbReference>